<dbReference type="Proteomes" id="UP000499080">
    <property type="component" value="Unassembled WGS sequence"/>
</dbReference>
<accession>A0A4Y2TCP0</accession>
<comment type="caution">
    <text evidence="2">The sequence shown here is derived from an EMBL/GenBank/DDBJ whole genome shotgun (WGS) entry which is preliminary data.</text>
</comment>
<evidence type="ECO:0000313" key="3">
    <source>
        <dbReference type="Proteomes" id="UP000499080"/>
    </source>
</evidence>
<sequence length="107" mass="11977">MRRRPVNKSLTAHAQTTGDKEWLSPKGKSTANVYNPFNLIGWVVILPMNTNAYTSLGDELILDSRSNLYTSGSQHCFLPFPLTSLSILEYLLLSQLPRLQPFLHGSS</sequence>
<evidence type="ECO:0000256" key="1">
    <source>
        <dbReference type="SAM" id="MobiDB-lite"/>
    </source>
</evidence>
<feature type="compositionally biased region" description="Polar residues" evidence="1">
    <location>
        <begin position="8"/>
        <end position="17"/>
    </location>
</feature>
<protein>
    <submittedName>
        <fullName evidence="2">Uncharacterized protein</fullName>
    </submittedName>
</protein>
<reference evidence="2 3" key="1">
    <citation type="journal article" date="2019" name="Sci. Rep.">
        <title>Orb-weaving spider Araneus ventricosus genome elucidates the spidroin gene catalogue.</title>
        <authorList>
            <person name="Kono N."/>
            <person name="Nakamura H."/>
            <person name="Ohtoshi R."/>
            <person name="Moran D.A.P."/>
            <person name="Shinohara A."/>
            <person name="Yoshida Y."/>
            <person name="Fujiwara M."/>
            <person name="Mori M."/>
            <person name="Tomita M."/>
            <person name="Arakawa K."/>
        </authorList>
    </citation>
    <scope>NUCLEOTIDE SEQUENCE [LARGE SCALE GENOMIC DNA]</scope>
</reference>
<organism evidence="2 3">
    <name type="scientific">Araneus ventricosus</name>
    <name type="common">Orbweaver spider</name>
    <name type="synonym">Epeira ventricosa</name>
    <dbReference type="NCBI Taxonomy" id="182803"/>
    <lineage>
        <taxon>Eukaryota</taxon>
        <taxon>Metazoa</taxon>
        <taxon>Ecdysozoa</taxon>
        <taxon>Arthropoda</taxon>
        <taxon>Chelicerata</taxon>
        <taxon>Arachnida</taxon>
        <taxon>Araneae</taxon>
        <taxon>Araneomorphae</taxon>
        <taxon>Entelegynae</taxon>
        <taxon>Araneoidea</taxon>
        <taxon>Araneidae</taxon>
        <taxon>Araneus</taxon>
    </lineage>
</organism>
<proteinExistence type="predicted"/>
<dbReference type="AlphaFoldDB" id="A0A4Y2TCP0"/>
<gene>
    <name evidence="2" type="ORF">AVEN_226543_1</name>
</gene>
<name>A0A4Y2TCP0_ARAVE</name>
<feature type="region of interest" description="Disordered" evidence="1">
    <location>
        <begin position="1"/>
        <end position="25"/>
    </location>
</feature>
<dbReference type="EMBL" id="BGPR01027704">
    <property type="protein sequence ID" value="GBN98408.1"/>
    <property type="molecule type" value="Genomic_DNA"/>
</dbReference>
<keyword evidence="3" id="KW-1185">Reference proteome</keyword>
<evidence type="ECO:0000313" key="2">
    <source>
        <dbReference type="EMBL" id="GBN98408.1"/>
    </source>
</evidence>